<dbReference type="Proteomes" id="UP000277582">
    <property type="component" value="Unassembled WGS sequence"/>
</dbReference>
<gene>
    <name evidence="3" type="ORF">D6D85_05460</name>
</gene>
<reference evidence="3 4" key="1">
    <citation type="submission" date="2018-10" db="EMBL/GenBank/DDBJ databases">
        <title>Co-occurring genomic capacity for anaerobic methane metabolism and dissimilatory sulfite reduction discovered in the Korarchaeota.</title>
        <authorList>
            <person name="Mckay L.J."/>
            <person name="Dlakic M."/>
            <person name="Fields M.W."/>
            <person name="Delmont T.O."/>
            <person name="Eren A.M."/>
            <person name="Jay Z.J."/>
            <person name="Klingelsmith K.B."/>
            <person name="Rusch D.B."/>
            <person name="Inskeep W.P."/>
        </authorList>
    </citation>
    <scope>NUCLEOTIDE SEQUENCE [LARGE SCALE GENOMIC DNA]</scope>
    <source>
        <strain evidence="3 4">MDKW</strain>
    </source>
</reference>
<dbReference type="RefSeq" id="WP_125671021.1">
    <property type="nucleotide sequence ID" value="NZ_RCOS01000067.1"/>
</dbReference>
<dbReference type="OrthoDB" id="11879at2157"/>
<evidence type="ECO:0000313" key="4">
    <source>
        <dbReference type="Proteomes" id="UP000277582"/>
    </source>
</evidence>
<keyword evidence="2" id="KW-0472">Membrane</keyword>
<keyword evidence="2" id="KW-0812">Transmembrane</keyword>
<comment type="caution">
    <text evidence="3">The sequence shown here is derived from an EMBL/GenBank/DDBJ whole genome shotgun (WGS) entry which is preliminary data.</text>
</comment>
<name>A0A429GPI8_9CREN</name>
<organism evidence="3 4">
    <name type="scientific">Candidatus Methanodesulfokora washburnensis</name>
    <dbReference type="NCBI Taxonomy" id="2478471"/>
    <lineage>
        <taxon>Archaea</taxon>
        <taxon>Thermoproteota</taxon>
        <taxon>Candidatus Korarchaeia</taxon>
        <taxon>Candidatus Korarchaeia incertae sedis</taxon>
        <taxon>Candidatus Methanodesulfokora</taxon>
    </lineage>
</organism>
<keyword evidence="2" id="KW-1133">Transmembrane helix</keyword>
<dbReference type="EMBL" id="RCOS01000067">
    <property type="protein sequence ID" value="RSN75800.1"/>
    <property type="molecule type" value="Genomic_DNA"/>
</dbReference>
<keyword evidence="4" id="KW-1185">Reference proteome</keyword>
<sequence>MRYAVYLCIALLLVSIYLVTAQPPMAMPGPPPSPPSDGRSGGSCRIGADSDTVAYKGTTRLYIWWEDTSRAQYFIKIYETYPDGSIHESPVLGPYPPLGNAVLVGTFYGDVPGPHFLYFQLTDINGNLLCTSNTIKIDVIRTKEQSFMSLSVTPNYVRIGQSVTVSGSISPGVSAQVKLTIRSPKGESTVEVTSSESGYFSYTISPDSTGLWYVRASWPGNDDYVGSSSGWVSFRVEVPTYQVTIGTSPPGLPFTVDGRNWSETTVFKWDEGSSHIIGVDESISRGDVRYLFTGWSDGDTSPVRTITVRGPLSLTAMFKTVRFYKVTVETSPPMSFLVDGKEYKGRAEFSWGEGSSHTLSVNREIYVREGERYLFTGWSDGDTSPVRTITVRGPLSLTAMFKHQYYFRVESDYGVVSGSGWYDEGATVYAKIDRREGPAEFPYVQVFQGWGGDAKGNDLVSDPVLMNGPKIAKALWKRELSPYLYVLIGVLVAIVLSAAVYLRHRAKTVVKAAETEVKAAEGATVVKEEEKPMEGTLVREMEGTRELSADEIRKYLEKLEELHKKGEIGEDVYRKLKEEYERGIKEAGGSL</sequence>
<evidence type="ECO:0000256" key="2">
    <source>
        <dbReference type="SAM" id="Phobius"/>
    </source>
</evidence>
<accession>A0A429GPI8</accession>
<proteinExistence type="predicted"/>
<evidence type="ECO:0000313" key="3">
    <source>
        <dbReference type="EMBL" id="RSN75800.1"/>
    </source>
</evidence>
<feature type="region of interest" description="Disordered" evidence="1">
    <location>
        <begin position="28"/>
        <end position="47"/>
    </location>
</feature>
<protein>
    <submittedName>
        <fullName evidence="3">Ig-like domain repeat protein</fullName>
    </submittedName>
</protein>
<dbReference type="AlphaFoldDB" id="A0A429GPI8"/>
<evidence type="ECO:0000256" key="1">
    <source>
        <dbReference type="SAM" id="MobiDB-lite"/>
    </source>
</evidence>
<feature type="transmembrane region" description="Helical" evidence="2">
    <location>
        <begin position="483"/>
        <end position="502"/>
    </location>
</feature>